<reference evidence="1 2" key="1">
    <citation type="submission" date="2019-04" db="EMBL/GenBank/DDBJ databases">
        <title>Microbes associate with the intestines of laboratory mice.</title>
        <authorList>
            <person name="Navarre W."/>
            <person name="Wong E."/>
            <person name="Huang K."/>
            <person name="Tropini C."/>
            <person name="Ng K."/>
            <person name="Yu B."/>
        </authorList>
    </citation>
    <scope>NUCLEOTIDE SEQUENCE [LARGE SCALE GENOMIC DNA]</scope>
    <source>
        <strain evidence="1 2">NM50_B9-20</strain>
    </source>
</reference>
<accession>A0A4S2DNI4</accession>
<dbReference type="Proteomes" id="UP000306888">
    <property type="component" value="Unassembled WGS sequence"/>
</dbReference>
<gene>
    <name evidence="1" type="ORF">E5347_07410</name>
</gene>
<comment type="caution">
    <text evidence="1">The sequence shown here is derived from an EMBL/GenBank/DDBJ whole genome shotgun (WGS) entry which is preliminary data.</text>
</comment>
<evidence type="ECO:0000313" key="1">
    <source>
        <dbReference type="EMBL" id="TGY42633.1"/>
    </source>
</evidence>
<organism evidence="1 2">
    <name type="scientific">Clostridium sartagoforme</name>
    <dbReference type="NCBI Taxonomy" id="84031"/>
    <lineage>
        <taxon>Bacteria</taxon>
        <taxon>Bacillati</taxon>
        <taxon>Bacillota</taxon>
        <taxon>Clostridia</taxon>
        <taxon>Eubacteriales</taxon>
        <taxon>Clostridiaceae</taxon>
        <taxon>Clostridium</taxon>
    </lineage>
</organism>
<dbReference type="OrthoDB" id="1643929at2"/>
<evidence type="ECO:0000313" key="2">
    <source>
        <dbReference type="Proteomes" id="UP000306888"/>
    </source>
</evidence>
<keyword evidence="2" id="KW-1185">Reference proteome</keyword>
<sequence>MMKVEINGAQMKILREYFDNYEDDKVKLTVLDDKNRIKTVYSAETELDANALEAHLKSGFKAHSKIAATLYYTIKVI</sequence>
<name>A0A4S2DNI4_9CLOT</name>
<dbReference type="AlphaFoldDB" id="A0A4S2DNI4"/>
<dbReference type="EMBL" id="SRYR01000002">
    <property type="protein sequence ID" value="TGY42633.1"/>
    <property type="molecule type" value="Genomic_DNA"/>
</dbReference>
<proteinExistence type="predicted"/>
<protein>
    <submittedName>
        <fullName evidence="1">Uncharacterized protein</fullName>
    </submittedName>
</protein>